<dbReference type="SUPFAM" id="SSF56219">
    <property type="entry name" value="DNase I-like"/>
    <property type="match status" value="1"/>
</dbReference>
<dbReference type="GO" id="GO:0004519">
    <property type="term" value="F:endonuclease activity"/>
    <property type="evidence" value="ECO:0007669"/>
    <property type="project" value="UniProtKB-KW"/>
</dbReference>
<evidence type="ECO:0000313" key="3">
    <source>
        <dbReference type="Proteomes" id="UP000199258"/>
    </source>
</evidence>
<feature type="domain" description="Endonuclease/exonuclease/phosphatase" evidence="1">
    <location>
        <begin position="38"/>
        <end position="107"/>
    </location>
</feature>
<reference evidence="2 3" key="1">
    <citation type="submission" date="2016-10" db="EMBL/GenBank/DDBJ databases">
        <authorList>
            <person name="de Groot N.N."/>
        </authorList>
    </citation>
    <scope>NUCLEOTIDE SEQUENCE [LARGE SCALE GENOMIC DNA]</scope>
    <source>
        <strain evidence="2 3">NP_1H</strain>
    </source>
</reference>
<dbReference type="STRING" id="335973.SAMN04488693_13613"/>
<dbReference type="AlphaFoldDB" id="A0A1G8PPA1"/>
<organism evidence="2 3">
    <name type="scientific">Arthrobacter subterraneus</name>
    <dbReference type="NCBI Taxonomy" id="335973"/>
    <lineage>
        <taxon>Bacteria</taxon>
        <taxon>Bacillati</taxon>
        <taxon>Actinomycetota</taxon>
        <taxon>Actinomycetes</taxon>
        <taxon>Micrococcales</taxon>
        <taxon>Micrococcaceae</taxon>
        <taxon>Arthrobacter</taxon>
    </lineage>
</organism>
<gene>
    <name evidence="2" type="ORF">SAMN04488693_13613</name>
</gene>
<keyword evidence="2" id="KW-0255">Endonuclease</keyword>
<dbReference type="InterPro" id="IPR005135">
    <property type="entry name" value="Endo/exonuclease/phosphatase"/>
</dbReference>
<dbReference type="EMBL" id="FNDT01000036">
    <property type="protein sequence ID" value="SDI94035.1"/>
    <property type="molecule type" value="Genomic_DNA"/>
</dbReference>
<evidence type="ECO:0000259" key="1">
    <source>
        <dbReference type="Pfam" id="PF03372"/>
    </source>
</evidence>
<sequence length="183" mass="19620">MGTMTSDPPASVTRDVARLRAALDDTLPTKTASNLLIGTWNVRAFGDLTEKWKAGPRDSPKRDLHAMTCIAEIASRFDVLALQEVRRNTTALHYLMGLLGPGWRFITSDVTEGSAGNGERLTYLYDTARVQPSGLVGEIVLPPATDGPVPQFARTPYAAGFTRGTAGCQAPGLVERFLVGNCG</sequence>
<keyword evidence="2" id="KW-0269">Exonuclease</keyword>
<dbReference type="Proteomes" id="UP000199258">
    <property type="component" value="Unassembled WGS sequence"/>
</dbReference>
<accession>A0A1G8PPA1</accession>
<keyword evidence="2" id="KW-0540">Nuclease</keyword>
<proteinExistence type="predicted"/>
<protein>
    <submittedName>
        <fullName evidence="2">Endonuclease/Exonuclease/phosphatase family protein</fullName>
    </submittedName>
</protein>
<dbReference type="GO" id="GO:0004527">
    <property type="term" value="F:exonuclease activity"/>
    <property type="evidence" value="ECO:0007669"/>
    <property type="project" value="UniProtKB-KW"/>
</dbReference>
<keyword evidence="2" id="KW-0378">Hydrolase</keyword>
<evidence type="ECO:0000313" key="2">
    <source>
        <dbReference type="EMBL" id="SDI94035.1"/>
    </source>
</evidence>
<keyword evidence="3" id="KW-1185">Reference proteome</keyword>
<dbReference type="Pfam" id="PF03372">
    <property type="entry name" value="Exo_endo_phos"/>
    <property type="match status" value="1"/>
</dbReference>
<name>A0A1G8PPA1_9MICC</name>
<dbReference type="Gene3D" id="3.60.10.10">
    <property type="entry name" value="Endonuclease/exonuclease/phosphatase"/>
    <property type="match status" value="1"/>
</dbReference>
<dbReference type="InterPro" id="IPR036691">
    <property type="entry name" value="Endo/exonu/phosph_ase_sf"/>
</dbReference>